<dbReference type="EMBL" id="QKYT01000622">
    <property type="protein sequence ID" value="RIA82869.1"/>
    <property type="molecule type" value="Genomic_DNA"/>
</dbReference>
<sequence length="85" mass="9642">MVMAGVIINGGVEKNEVKGFEYYKKSANQEYLNAQLQLGYCYSEGIGTDVNKTKALELYKIAAEKEHINAQNNLRFYMKTVKEKA</sequence>
<dbReference type="Pfam" id="PF08238">
    <property type="entry name" value="Sel1"/>
    <property type="match status" value="2"/>
</dbReference>
<keyword evidence="2" id="KW-1185">Reference proteome</keyword>
<dbReference type="SUPFAM" id="SSF81901">
    <property type="entry name" value="HCP-like"/>
    <property type="match status" value="1"/>
</dbReference>
<reference evidence="1 2" key="1">
    <citation type="submission" date="2018-06" db="EMBL/GenBank/DDBJ databases">
        <title>Comparative genomics reveals the genomic features of Rhizophagus irregularis, R. cerebriforme, R. diaphanum and Gigaspora rosea, and their symbiotic lifestyle signature.</title>
        <authorList>
            <person name="Morin E."/>
            <person name="San Clemente H."/>
            <person name="Chen E.C.H."/>
            <person name="De La Providencia I."/>
            <person name="Hainaut M."/>
            <person name="Kuo A."/>
            <person name="Kohler A."/>
            <person name="Murat C."/>
            <person name="Tang N."/>
            <person name="Roy S."/>
            <person name="Loubradou J."/>
            <person name="Henrissat B."/>
            <person name="Grigoriev I.V."/>
            <person name="Corradi N."/>
            <person name="Roux C."/>
            <person name="Martin F.M."/>
        </authorList>
    </citation>
    <scope>NUCLEOTIDE SEQUENCE [LARGE SCALE GENOMIC DNA]</scope>
    <source>
        <strain evidence="1 2">DAOM 227022</strain>
    </source>
</reference>
<dbReference type="SMART" id="SM00671">
    <property type="entry name" value="SEL1"/>
    <property type="match status" value="2"/>
</dbReference>
<accession>A0A397SDB0</accession>
<dbReference type="InterPro" id="IPR052748">
    <property type="entry name" value="ISR_Activator"/>
</dbReference>
<comment type="caution">
    <text evidence="1">The sequence shown here is derived from an EMBL/GenBank/DDBJ whole genome shotgun (WGS) entry which is preliminary data.</text>
</comment>
<proteinExistence type="predicted"/>
<dbReference type="STRING" id="658196.A0A397SDB0"/>
<evidence type="ECO:0000313" key="1">
    <source>
        <dbReference type="EMBL" id="RIA82869.1"/>
    </source>
</evidence>
<dbReference type="InterPro" id="IPR011990">
    <property type="entry name" value="TPR-like_helical_dom_sf"/>
</dbReference>
<dbReference type="Gene3D" id="1.25.40.10">
    <property type="entry name" value="Tetratricopeptide repeat domain"/>
    <property type="match status" value="1"/>
</dbReference>
<dbReference type="Proteomes" id="UP000265703">
    <property type="component" value="Unassembled WGS sequence"/>
</dbReference>
<dbReference type="InterPro" id="IPR006597">
    <property type="entry name" value="Sel1-like"/>
</dbReference>
<dbReference type="AlphaFoldDB" id="A0A397SDB0"/>
<evidence type="ECO:0000313" key="2">
    <source>
        <dbReference type="Proteomes" id="UP000265703"/>
    </source>
</evidence>
<dbReference type="OrthoDB" id="2436573at2759"/>
<gene>
    <name evidence="1" type="ORF">C1645_834689</name>
</gene>
<organism evidence="1 2">
    <name type="scientific">Glomus cerebriforme</name>
    <dbReference type="NCBI Taxonomy" id="658196"/>
    <lineage>
        <taxon>Eukaryota</taxon>
        <taxon>Fungi</taxon>
        <taxon>Fungi incertae sedis</taxon>
        <taxon>Mucoromycota</taxon>
        <taxon>Glomeromycotina</taxon>
        <taxon>Glomeromycetes</taxon>
        <taxon>Glomerales</taxon>
        <taxon>Glomeraceae</taxon>
        <taxon>Glomus</taxon>
    </lineage>
</organism>
<name>A0A397SDB0_9GLOM</name>
<protein>
    <submittedName>
        <fullName evidence="1">Uncharacterized protein</fullName>
    </submittedName>
</protein>
<dbReference type="PANTHER" id="PTHR45011">
    <property type="entry name" value="DAP3-BINDING CELL DEATH ENHANCER 1"/>
    <property type="match status" value="1"/>
</dbReference>
<dbReference type="PANTHER" id="PTHR45011:SF1">
    <property type="entry name" value="DAP3-BINDING CELL DEATH ENHANCER 1"/>
    <property type="match status" value="1"/>
</dbReference>